<dbReference type="AlphaFoldDB" id="A0A9P3F4I0"/>
<keyword evidence="2" id="KW-1133">Transmembrane helix</keyword>
<dbReference type="OrthoDB" id="5215637at2759"/>
<evidence type="ECO:0000313" key="3">
    <source>
        <dbReference type="EMBL" id="GIK05277.1"/>
    </source>
</evidence>
<dbReference type="EMBL" id="BOPL01000008">
    <property type="protein sequence ID" value="GIK05277.1"/>
    <property type="molecule type" value="Genomic_DNA"/>
</dbReference>
<keyword evidence="2" id="KW-0472">Membrane</keyword>
<evidence type="ECO:0000256" key="2">
    <source>
        <dbReference type="SAM" id="Phobius"/>
    </source>
</evidence>
<organism evidence="3 4">
    <name type="scientific">Aspergillus viridinutans</name>
    <dbReference type="NCBI Taxonomy" id="75553"/>
    <lineage>
        <taxon>Eukaryota</taxon>
        <taxon>Fungi</taxon>
        <taxon>Dikarya</taxon>
        <taxon>Ascomycota</taxon>
        <taxon>Pezizomycotina</taxon>
        <taxon>Eurotiomycetes</taxon>
        <taxon>Eurotiomycetidae</taxon>
        <taxon>Eurotiales</taxon>
        <taxon>Aspergillaceae</taxon>
        <taxon>Aspergillus</taxon>
        <taxon>Aspergillus subgen. Fumigati</taxon>
    </lineage>
</organism>
<reference evidence="3 4" key="1">
    <citation type="submission" date="2021-02" db="EMBL/GenBank/DDBJ databases">
        <title>Pan-genome distribution and transcriptional activeness of fungal secondary metabolism genes in Aspergillus section Fumigati.</title>
        <authorList>
            <person name="Takahashi H."/>
            <person name="Umemura M."/>
            <person name="Ninomiya A."/>
            <person name="Kusuya Y."/>
            <person name="Urayama S."/>
            <person name="Shimizu M."/>
            <person name="Watanabe A."/>
            <person name="Kamei K."/>
            <person name="Yaguchi T."/>
            <person name="Hagiwara D."/>
        </authorList>
    </citation>
    <scope>NUCLEOTIDE SEQUENCE [LARGE SCALE GENOMIC DNA]</scope>
    <source>
        <strain evidence="3 4">IFM 47045</strain>
    </source>
</reference>
<name>A0A9P3F4I0_ASPVI</name>
<feature type="transmembrane region" description="Helical" evidence="2">
    <location>
        <begin position="276"/>
        <end position="300"/>
    </location>
</feature>
<dbReference type="GeneID" id="66937363"/>
<feature type="region of interest" description="Disordered" evidence="1">
    <location>
        <begin position="226"/>
        <end position="266"/>
    </location>
</feature>
<keyword evidence="2" id="KW-0812">Transmembrane</keyword>
<evidence type="ECO:0008006" key="5">
    <source>
        <dbReference type="Google" id="ProtNLM"/>
    </source>
</evidence>
<dbReference type="RefSeq" id="XP_043128463.1">
    <property type="nucleotide sequence ID" value="XM_043272528.1"/>
</dbReference>
<evidence type="ECO:0000313" key="4">
    <source>
        <dbReference type="Proteomes" id="UP000710440"/>
    </source>
</evidence>
<dbReference type="Proteomes" id="UP000710440">
    <property type="component" value="Unassembled WGS sequence"/>
</dbReference>
<accession>A0A9P3F4I0</accession>
<comment type="caution">
    <text evidence="3">The sequence shown here is derived from an EMBL/GenBank/DDBJ whole genome shotgun (WGS) entry which is preliminary data.</text>
</comment>
<protein>
    <recommendedName>
        <fullName evidence="5">Mid2 domain-containing protein</fullName>
    </recommendedName>
</protein>
<feature type="compositionally biased region" description="Low complexity" evidence="1">
    <location>
        <begin position="226"/>
        <end position="264"/>
    </location>
</feature>
<proteinExistence type="predicted"/>
<evidence type="ECO:0000256" key="1">
    <source>
        <dbReference type="SAM" id="MobiDB-lite"/>
    </source>
</evidence>
<keyword evidence="4" id="KW-1185">Reference proteome</keyword>
<sequence>MRLLPILRLRVARGSQNGPFIAAAPAPPISGAKTSPHIGQLFNIPEFPGYSWGPLSFLLTESSPHAVFSGRCEFLRYSITVPAGPMALYNLLLGLSALISIARAAETCYWPNGNATPSNWVPCPNSKVCCAVGEACLSNNLCYGSKLNIAYRGACTDLSWPIADCPRICYEEVDYQWANLYACPNNTNQVFTCGTSGWASSVCDAKLGLYTWVDGNVSLAQNGISTSSSSSSSAVATLSSPSQSTTTTTTPFSSTDSATSATATGNSQQDKNVLTLGLALGIALGVPLLAISAAFLWLWFRTRRQSVNGRIQQPVGQYPAGAPSMARAYRSNGAMGELEVPKNNTYRPELE</sequence>
<gene>
    <name evidence="3" type="ORF">Aspvir_009381</name>
</gene>